<feature type="compositionally biased region" description="Low complexity" evidence="2">
    <location>
        <begin position="795"/>
        <end position="804"/>
    </location>
</feature>
<sequence>MEALLGASPSNPSCGSIADLQGQLRDLLSSRVTETRAEHVSVTFEIRATTVFDLPVTENENDALENASNIDPLLGGARSSAAPAVDGNGGQPRRRINAIDALINQPADDAGLQTTITRHIIASLGEVDGSKWTVRQVSRNEHGWTFIYVCNDSWEAWNRQAAKTPAKTVIGEWSKDGGQDPVHLARPAFDCRGSVKIAFVKSTKTIDVKYEHTPMHKTVGQLIELLAPPPPPPVEPLVRTPARGLRQVKPAKGPGQPREQKPKTPRSQRKRTGENGVPDGEGSQPKKRRKKQDATTLPGAGVIVVPPEMPGALSVGDASARQLYNTQAETAEAARPSGSSSYPEGLVGATAQNGSAAPDHGEVHSSILQLPPGEAARRRDVAIKLLNDNNIDPKTLSSEQFNIFANQSPELQQDSLAMLIKYGAERLRIVHPNRAGSSSAQSTPNKHSTSGAAGGSPQSAKPKKSRKSDVGADAAEGTKWKRMCDNCRAKKYKGKCDKARPSCSMCLVEGFQCVYSAAPPRRSKAVEAAPMVPTPADTQQMPNDAAAEDSASPGLHSHPAGQPAHESVDNSVNDSSQFHEQFSEHHLQETVNMPVSESAPHQMEQPSAEFNRTSSIYEHSSGLSFPQVSAATSTEPLQPSLPPANMESISVDYMPNSISEAPLQSFTHPQPSSTHQANPGYGDWGDQASTARRGLPASQASQGTGTGSTPMNAEGSWQAMSGAASQAESATRPAAVSQAYDNQQRQTQTWANTNQSSPRQAAAQSRTPVNSMAAAGQAQPQGGQSVDKASEHTQAEQTPTQPTAYPSFGSYGARVPDAASSSTSTTASQNVAASYPSTSGIPSSASARAYNAAQPASSGNTSYNRPSNTSQSQPLQGFNRQQQQSYGGYLNNVSQQQQHSHSNSNQPSWYGFPVGASNAASGYNSATTAPGGNSGRSMNLQGHTYSSLNNAQSLHDPYRTNPAG</sequence>
<feature type="region of interest" description="Disordered" evidence="2">
    <location>
        <begin position="533"/>
        <end position="572"/>
    </location>
</feature>
<feature type="compositionally biased region" description="Low complexity" evidence="2">
    <location>
        <begin position="915"/>
        <end position="929"/>
    </location>
</feature>
<feature type="compositionally biased region" description="Low complexity" evidence="2">
    <location>
        <begin position="818"/>
        <end position="828"/>
    </location>
</feature>
<evidence type="ECO:0000313" key="5">
    <source>
        <dbReference type="Proteomes" id="UP001273166"/>
    </source>
</evidence>
<evidence type="ECO:0000313" key="4">
    <source>
        <dbReference type="EMBL" id="KAK3307062.1"/>
    </source>
</evidence>
<reference evidence="4" key="2">
    <citation type="submission" date="2023-06" db="EMBL/GenBank/DDBJ databases">
        <authorList>
            <consortium name="Lawrence Berkeley National Laboratory"/>
            <person name="Mondo S.J."/>
            <person name="Hensen N."/>
            <person name="Bonometti L."/>
            <person name="Westerberg I."/>
            <person name="Brannstrom I.O."/>
            <person name="Guillou S."/>
            <person name="Cros-Aarteil S."/>
            <person name="Calhoun S."/>
            <person name="Haridas S."/>
            <person name="Kuo A."/>
            <person name="Pangilinan J."/>
            <person name="Riley R."/>
            <person name="Labutti K."/>
            <person name="Andreopoulos B."/>
            <person name="Lipzen A."/>
            <person name="Chen C."/>
            <person name="Yanf M."/>
            <person name="Daum C."/>
            <person name="Ng V."/>
            <person name="Clum A."/>
            <person name="Steindorff A."/>
            <person name="Ohm R."/>
            <person name="Martin F."/>
            <person name="Silar P."/>
            <person name="Natvig D."/>
            <person name="Lalanne C."/>
            <person name="Gautier V."/>
            <person name="Ament-Velasquez S.L."/>
            <person name="Kruys A."/>
            <person name="Hutchinson M.I."/>
            <person name="Powell A.J."/>
            <person name="Barry K."/>
            <person name="Miller A.N."/>
            <person name="Grigoriev I.V."/>
            <person name="Debuchy R."/>
            <person name="Gladieux P."/>
            <person name="Thoren M.H."/>
            <person name="Johannesson H."/>
        </authorList>
    </citation>
    <scope>NUCLEOTIDE SEQUENCE</scope>
    <source>
        <strain evidence="4">CBS 333.67</strain>
    </source>
</reference>
<protein>
    <recommendedName>
        <fullName evidence="3">Zn(2)-C6 fungal-type domain-containing protein</fullName>
    </recommendedName>
</protein>
<feature type="compositionally biased region" description="Low complexity" evidence="2">
    <location>
        <begin position="773"/>
        <end position="784"/>
    </location>
</feature>
<feature type="compositionally biased region" description="Polar residues" evidence="2">
    <location>
        <begin position="854"/>
        <end position="886"/>
    </location>
</feature>
<feature type="domain" description="Zn(2)-C6 fungal-type" evidence="3">
    <location>
        <begin position="478"/>
        <end position="524"/>
    </location>
</feature>
<evidence type="ECO:0000256" key="1">
    <source>
        <dbReference type="ARBA" id="ARBA00023242"/>
    </source>
</evidence>
<feature type="region of interest" description="Disordered" evidence="2">
    <location>
        <begin position="327"/>
        <end position="347"/>
    </location>
</feature>
<dbReference type="GO" id="GO:0000981">
    <property type="term" value="F:DNA-binding transcription factor activity, RNA polymerase II-specific"/>
    <property type="evidence" value="ECO:0007669"/>
    <property type="project" value="InterPro"/>
</dbReference>
<evidence type="ECO:0000259" key="3">
    <source>
        <dbReference type="SMART" id="SM00066"/>
    </source>
</evidence>
<dbReference type="InterPro" id="IPR001138">
    <property type="entry name" value="Zn2Cys6_DnaBD"/>
</dbReference>
<feature type="compositionally biased region" description="Polar residues" evidence="2">
    <location>
        <begin position="829"/>
        <end position="846"/>
    </location>
</feature>
<feature type="compositionally biased region" description="Polar residues" evidence="2">
    <location>
        <begin position="698"/>
        <end position="711"/>
    </location>
</feature>
<dbReference type="GeneID" id="87889531"/>
<feature type="compositionally biased region" description="Low complexity" evidence="2">
    <location>
        <begin position="891"/>
        <end position="906"/>
    </location>
</feature>
<name>A0AAJ0GVX0_9PEZI</name>
<dbReference type="AlphaFoldDB" id="A0AAJ0GVX0"/>
<feature type="compositionally biased region" description="Polar residues" evidence="2">
    <location>
        <begin position="935"/>
        <end position="953"/>
    </location>
</feature>
<proteinExistence type="predicted"/>
<organism evidence="4 5">
    <name type="scientific">Chaetomium strumarium</name>
    <dbReference type="NCBI Taxonomy" id="1170767"/>
    <lineage>
        <taxon>Eukaryota</taxon>
        <taxon>Fungi</taxon>
        <taxon>Dikarya</taxon>
        <taxon>Ascomycota</taxon>
        <taxon>Pezizomycotina</taxon>
        <taxon>Sordariomycetes</taxon>
        <taxon>Sordariomycetidae</taxon>
        <taxon>Sordariales</taxon>
        <taxon>Chaetomiaceae</taxon>
        <taxon>Chaetomium</taxon>
    </lineage>
</organism>
<dbReference type="SUPFAM" id="SSF57701">
    <property type="entry name" value="Zn2/Cys6 DNA-binding domain"/>
    <property type="match status" value="1"/>
</dbReference>
<accession>A0AAJ0GVX0</accession>
<feature type="region of interest" description="Disordered" evidence="2">
    <location>
        <begin position="661"/>
        <end position="964"/>
    </location>
</feature>
<dbReference type="CDD" id="cd00067">
    <property type="entry name" value="GAL4"/>
    <property type="match status" value="1"/>
</dbReference>
<dbReference type="Proteomes" id="UP001273166">
    <property type="component" value="Unassembled WGS sequence"/>
</dbReference>
<feature type="region of interest" description="Disordered" evidence="2">
    <location>
        <begin position="628"/>
        <end position="648"/>
    </location>
</feature>
<dbReference type="RefSeq" id="XP_062722842.1">
    <property type="nucleotide sequence ID" value="XM_062870702.1"/>
</dbReference>
<feature type="region of interest" description="Disordered" evidence="2">
    <location>
        <begin position="434"/>
        <end position="475"/>
    </location>
</feature>
<feature type="compositionally biased region" description="Polar residues" evidence="2">
    <location>
        <begin position="739"/>
        <end position="770"/>
    </location>
</feature>
<feature type="compositionally biased region" description="Polar residues" evidence="2">
    <location>
        <begin position="628"/>
        <end position="637"/>
    </location>
</feature>
<keyword evidence="1" id="KW-0539">Nucleus</keyword>
<dbReference type="InterPro" id="IPR036864">
    <property type="entry name" value="Zn2-C6_fun-type_DNA-bd_sf"/>
</dbReference>
<keyword evidence="5" id="KW-1185">Reference proteome</keyword>
<dbReference type="EMBL" id="JAUDZG010000003">
    <property type="protein sequence ID" value="KAK3307062.1"/>
    <property type="molecule type" value="Genomic_DNA"/>
</dbReference>
<feature type="compositionally biased region" description="Polar residues" evidence="2">
    <location>
        <begin position="435"/>
        <end position="459"/>
    </location>
</feature>
<feature type="region of interest" description="Disordered" evidence="2">
    <location>
        <begin position="247"/>
        <end position="308"/>
    </location>
</feature>
<comment type="caution">
    <text evidence="4">The sequence shown here is derived from an EMBL/GenBank/DDBJ whole genome shotgun (WGS) entry which is preliminary data.</text>
</comment>
<dbReference type="SMART" id="SM00066">
    <property type="entry name" value="GAL4"/>
    <property type="match status" value="1"/>
</dbReference>
<dbReference type="Gene3D" id="4.10.240.10">
    <property type="entry name" value="Zn(2)-C6 fungal-type DNA-binding domain"/>
    <property type="match status" value="1"/>
</dbReference>
<gene>
    <name evidence="4" type="ORF">B0T15DRAFT_566675</name>
</gene>
<feature type="compositionally biased region" description="Polar residues" evidence="2">
    <location>
        <begin position="661"/>
        <end position="677"/>
    </location>
</feature>
<dbReference type="Pfam" id="PF00172">
    <property type="entry name" value="Zn_clus"/>
    <property type="match status" value="1"/>
</dbReference>
<dbReference type="GO" id="GO:0008270">
    <property type="term" value="F:zinc ion binding"/>
    <property type="evidence" value="ECO:0007669"/>
    <property type="project" value="InterPro"/>
</dbReference>
<evidence type="ECO:0000256" key="2">
    <source>
        <dbReference type="SAM" id="MobiDB-lite"/>
    </source>
</evidence>
<reference evidence="4" key="1">
    <citation type="journal article" date="2023" name="Mol. Phylogenet. Evol.">
        <title>Genome-scale phylogeny and comparative genomics of the fungal order Sordariales.</title>
        <authorList>
            <person name="Hensen N."/>
            <person name="Bonometti L."/>
            <person name="Westerberg I."/>
            <person name="Brannstrom I.O."/>
            <person name="Guillou S."/>
            <person name="Cros-Aarteil S."/>
            <person name="Calhoun S."/>
            <person name="Haridas S."/>
            <person name="Kuo A."/>
            <person name="Mondo S."/>
            <person name="Pangilinan J."/>
            <person name="Riley R."/>
            <person name="LaButti K."/>
            <person name="Andreopoulos B."/>
            <person name="Lipzen A."/>
            <person name="Chen C."/>
            <person name="Yan M."/>
            <person name="Daum C."/>
            <person name="Ng V."/>
            <person name="Clum A."/>
            <person name="Steindorff A."/>
            <person name="Ohm R.A."/>
            <person name="Martin F."/>
            <person name="Silar P."/>
            <person name="Natvig D.O."/>
            <person name="Lalanne C."/>
            <person name="Gautier V."/>
            <person name="Ament-Velasquez S.L."/>
            <person name="Kruys A."/>
            <person name="Hutchinson M.I."/>
            <person name="Powell A.J."/>
            <person name="Barry K."/>
            <person name="Miller A.N."/>
            <person name="Grigoriev I.V."/>
            <person name="Debuchy R."/>
            <person name="Gladieux P."/>
            <person name="Hiltunen Thoren M."/>
            <person name="Johannesson H."/>
        </authorList>
    </citation>
    <scope>NUCLEOTIDE SEQUENCE</scope>
    <source>
        <strain evidence="4">CBS 333.67</strain>
    </source>
</reference>